<dbReference type="InterPro" id="IPR015590">
    <property type="entry name" value="Aldehyde_DH_dom"/>
</dbReference>
<dbReference type="InterPro" id="IPR016162">
    <property type="entry name" value="Ald_DH_N"/>
</dbReference>
<dbReference type="InterPro" id="IPR016161">
    <property type="entry name" value="Ald_DH/histidinol_DH"/>
</dbReference>
<accession>A0ABV5G3N9</accession>
<protein>
    <submittedName>
        <fullName evidence="1">Aldehyde dehydrogenase family protein</fullName>
    </submittedName>
</protein>
<dbReference type="PIRSF" id="PIRSF036492">
    <property type="entry name" value="ALDH"/>
    <property type="match status" value="1"/>
</dbReference>
<dbReference type="EMBL" id="JBHMFI010000001">
    <property type="protein sequence ID" value="MFB9073565.1"/>
    <property type="molecule type" value="Genomic_DNA"/>
</dbReference>
<gene>
    <name evidence="1" type="ORF">ACFFX0_21135</name>
</gene>
<reference evidence="1 2" key="1">
    <citation type="submission" date="2024-09" db="EMBL/GenBank/DDBJ databases">
        <authorList>
            <person name="Sun Q."/>
            <person name="Mori K."/>
        </authorList>
    </citation>
    <scope>NUCLEOTIDE SEQUENCE [LARGE SCALE GENOMIC DNA]</scope>
    <source>
        <strain evidence="1 2">CCM 7609</strain>
    </source>
</reference>
<dbReference type="InterPro" id="IPR029510">
    <property type="entry name" value="Ald_DH_CS_GLU"/>
</dbReference>
<dbReference type="PROSITE" id="PS00070">
    <property type="entry name" value="ALDEHYDE_DEHYDR_CYS"/>
    <property type="match status" value="1"/>
</dbReference>
<dbReference type="Pfam" id="PF00171">
    <property type="entry name" value="Aldedh"/>
    <property type="match status" value="1"/>
</dbReference>
<dbReference type="InterPro" id="IPR016163">
    <property type="entry name" value="Ald_DH_C"/>
</dbReference>
<dbReference type="InterPro" id="IPR012394">
    <property type="entry name" value="Aldehyde_DH_NAD(P)"/>
</dbReference>
<dbReference type="PANTHER" id="PTHR43570:SF16">
    <property type="entry name" value="ALDEHYDE DEHYDROGENASE TYPE III, ISOFORM Q"/>
    <property type="match status" value="1"/>
</dbReference>
<dbReference type="Gene3D" id="3.40.309.10">
    <property type="entry name" value="Aldehyde Dehydrogenase, Chain A, domain 2"/>
    <property type="match status" value="1"/>
</dbReference>
<organism evidence="1 2">
    <name type="scientific">Citricoccus parietis</name>
    <dbReference type="NCBI Taxonomy" id="592307"/>
    <lineage>
        <taxon>Bacteria</taxon>
        <taxon>Bacillati</taxon>
        <taxon>Actinomycetota</taxon>
        <taxon>Actinomycetes</taxon>
        <taxon>Micrococcales</taxon>
        <taxon>Micrococcaceae</taxon>
        <taxon>Citricoccus</taxon>
    </lineage>
</organism>
<dbReference type="InterPro" id="IPR016160">
    <property type="entry name" value="Ald_DH_CS_CYS"/>
</dbReference>
<evidence type="ECO:0000313" key="2">
    <source>
        <dbReference type="Proteomes" id="UP001589575"/>
    </source>
</evidence>
<name>A0ABV5G3N9_9MICC</name>
<sequence>MTMETPPVDLIEPHHVTLEELERVLAVQREAFLEEGHVTAETRRDRVSRMAVTILDNIDDIAEVLSLDYGHRPPELTKAFEATSWVPDVLSTLTSLEEWMKPVDIPGGFIQQKPKGVVGVIGAWNFPIILSFEPAMAALAAGNRVMLNFSEFHVHTGALLSKLFAEVFDESDFALITGGLTTAKDFATLRFDHLFFTGSPGVGSLVAQSAAKNLVPVTLELGGKNPVIVAENADLELAAHRIAGTRALNSGQICLCPDYAFVPRGRKDELISALRKEFTALYPDFLDNPGVVSIVNDRNYERIVGLIDDAVAKGATQIVIAPENELAALPDPASRRIAPTLLLDVPDTASIAHEEIFGPVLPIYVYDDIQEVIDYLQARPTPLGSYWYGEDDEIFRDFIERTNSGGVTLNDGIVHAFLPEAPFGGSGNSGSGAYHGKTGFDTFTHQRTIANTTQERGISEGLIGRALLDKQFLDGIGQAVSGAASSFREYMK</sequence>
<dbReference type="PANTHER" id="PTHR43570">
    <property type="entry name" value="ALDEHYDE DEHYDROGENASE"/>
    <property type="match status" value="1"/>
</dbReference>
<proteinExistence type="predicted"/>
<dbReference type="Proteomes" id="UP001589575">
    <property type="component" value="Unassembled WGS sequence"/>
</dbReference>
<dbReference type="Gene3D" id="3.40.605.10">
    <property type="entry name" value="Aldehyde Dehydrogenase, Chain A, domain 1"/>
    <property type="match status" value="1"/>
</dbReference>
<dbReference type="SUPFAM" id="SSF53720">
    <property type="entry name" value="ALDH-like"/>
    <property type="match status" value="1"/>
</dbReference>
<comment type="caution">
    <text evidence="1">The sequence shown here is derived from an EMBL/GenBank/DDBJ whole genome shotgun (WGS) entry which is preliminary data.</text>
</comment>
<keyword evidence="2" id="KW-1185">Reference proteome</keyword>
<dbReference type="PROSITE" id="PS00687">
    <property type="entry name" value="ALDEHYDE_DEHYDR_GLU"/>
    <property type="match status" value="1"/>
</dbReference>
<evidence type="ECO:0000313" key="1">
    <source>
        <dbReference type="EMBL" id="MFB9073565.1"/>
    </source>
</evidence>